<dbReference type="PANTHER" id="PTHR43552">
    <property type="entry name" value="DIAMINOBUTYRATE--2-OXOGLUTARATE AMINOTRANSFERASE"/>
    <property type="match status" value="1"/>
</dbReference>
<dbReference type="NCBIfam" id="TIGR00709">
    <property type="entry name" value="dat"/>
    <property type="match status" value="1"/>
</dbReference>
<dbReference type="PANTHER" id="PTHR43552:SF1">
    <property type="entry name" value="DIAMINOBUTYRATE--2-OXOGLUTARATE AMINOTRANSFERASE"/>
    <property type="match status" value="1"/>
</dbReference>
<dbReference type="GO" id="GO:0045303">
    <property type="term" value="F:diaminobutyrate-2-oxoglutarate transaminase activity"/>
    <property type="evidence" value="ECO:0007669"/>
    <property type="project" value="UniProtKB-EC"/>
</dbReference>
<evidence type="ECO:0000256" key="1">
    <source>
        <dbReference type="ARBA" id="ARBA00001933"/>
    </source>
</evidence>
<keyword evidence="8" id="KW-0808">Transferase</keyword>
<gene>
    <name evidence="15" type="ORF">LX83_005503</name>
</gene>
<evidence type="ECO:0000256" key="7">
    <source>
        <dbReference type="ARBA" id="ARBA00022576"/>
    </source>
</evidence>
<dbReference type="FunFam" id="3.40.640.10:FF:000004">
    <property type="entry name" value="Acetylornithine aminotransferase"/>
    <property type="match status" value="1"/>
</dbReference>
<keyword evidence="7" id="KW-0032">Aminotransferase</keyword>
<comment type="pathway">
    <text evidence="3">Amine and polyamine biosynthesis; ectoine biosynthesis; L-ectoine from L-aspartate 4-semialdehyde: step 1/3.</text>
</comment>
<evidence type="ECO:0000256" key="6">
    <source>
        <dbReference type="ARBA" id="ARBA00014798"/>
    </source>
</evidence>
<dbReference type="EC" id="2.6.1.76" evidence="5"/>
<evidence type="ECO:0000256" key="5">
    <source>
        <dbReference type="ARBA" id="ARBA00013155"/>
    </source>
</evidence>
<keyword evidence="16" id="KW-1185">Reference proteome</keyword>
<proteinExistence type="inferred from homology"/>
<dbReference type="Proteomes" id="UP001206128">
    <property type="component" value="Unassembled WGS sequence"/>
</dbReference>
<evidence type="ECO:0000256" key="4">
    <source>
        <dbReference type="ARBA" id="ARBA00008954"/>
    </source>
</evidence>
<dbReference type="PIRSF" id="PIRSF000521">
    <property type="entry name" value="Transaminase_4ab_Lys_Orn"/>
    <property type="match status" value="1"/>
</dbReference>
<dbReference type="RefSeq" id="WP_253776659.1">
    <property type="nucleotide sequence ID" value="NZ_JAMTCK010000015.1"/>
</dbReference>
<comment type="caution">
    <text evidence="15">The sequence shown here is derived from an EMBL/GenBank/DDBJ whole genome shotgun (WGS) entry which is preliminary data.</text>
</comment>
<dbReference type="CDD" id="cd00610">
    <property type="entry name" value="OAT_like"/>
    <property type="match status" value="1"/>
</dbReference>
<comment type="similarity">
    <text evidence="4 14">Belongs to the class-III pyridoxal-phosphate-dependent aminotransferase family.</text>
</comment>
<name>A0AAE3GI72_9PSEU</name>
<comment type="cofactor">
    <cofactor evidence="1">
        <name>pyridoxal 5'-phosphate</name>
        <dbReference type="ChEBI" id="CHEBI:597326"/>
    </cofactor>
</comment>
<accession>A0AAE3GI72</accession>
<evidence type="ECO:0000256" key="13">
    <source>
        <dbReference type="ARBA" id="ARBA00049111"/>
    </source>
</evidence>
<dbReference type="EMBL" id="JAMTCK010000015">
    <property type="protein sequence ID" value="MCP2168625.1"/>
    <property type="molecule type" value="Genomic_DNA"/>
</dbReference>
<keyword evidence="9 14" id="KW-0663">Pyridoxal phosphate</keyword>
<dbReference type="GO" id="GO:0030170">
    <property type="term" value="F:pyridoxal phosphate binding"/>
    <property type="evidence" value="ECO:0007669"/>
    <property type="project" value="InterPro"/>
</dbReference>
<evidence type="ECO:0000256" key="11">
    <source>
        <dbReference type="ARBA" id="ARBA00030665"/>
    </source>
</evidence>
<protein>
    <recommendedName>
        <fullName evidence="6">Diaminobutyrate--2-oxoglutarate transaminase</fullName>
        <ecNumber evidence="5">2.6.1.76</ecNumber>
    </recommendedName>
    <alternativeName>
        <fullName evidence="11">DABA aminotransferase</fullName>
    </alternativeName>
    <alternativeName>
        <fullName evidence="12">Diaminobutyrate--2-oxoglutarate aminotransferase</fullName>
    </alternativeName>
    <alternativeName>
        <fullName evidence="10">L-2,4-diaminobutyric acid transaminase</fullName>
    </alternativeName>
</protein>
<dbReference type="InterPro" id="IPR015424">
    <property type="entry name" value="PyrdxlP-dep_Trfase"/>
</dbReference>
<evidence type="ECO:0000256" key="8">
    <source>
        <dbReference type="ARBA" id="ARBA00022679"/>
    </source>
</evidence>
<dbReference type="InterPro" id="IPR049704">
    <property type="entry name" value="Aminotrans_3_PPA_site"/>
</dbReference>
<sequence length="462" mass="48447">MAVAPQLPRPRSDHGVGADVLRRQENRESSARTYARSLPIVPVRASGLVVEGADGRSYVDCLAGAGTLALGHNHPVVVAAIRRVLDAGAPLHVLDMATVEKDDFTTALLDTMPGGPDGWRVHFCGPTGADAVEAAIKLTRTATGRHNLFAFTGGYHGMTAGALAATGNLAVKAPLGATALEVTRLPFPYAYRCPFGIGGDMGAEIAARYARRLLTDSRSGVLPPAAMLLEPVQGEGGVVPAPDGWLRQMRALTAEHGIPLVVDEVQTGVGRTGAFWAVQHSGVRPDVLVASKAIGGSLPLAVLVYREELDTWAPGAHTGTFRGNQLAMAAGAATLRYVREHRLDLRAAAVGERIVRELRRVQADRPCVGEVRGRGLMIGVEIVQPDGEPDELGARPTAPALAGAVRAECLARGLLVELGGRDESVVRLLPPLIITDEQADSVLSRLADAVAAAERAHPGAAR</sequence>
<dbReference type="Gene3D" id="3.40.640.10">
    <property type="entry name" value="Type I PLP-dependent aspartate aminotransferase-like (Major domain)"/>
    <property type="match status" value="1"/>
</dbReference>
<dbReference type="InterPro" id="IPR005814">
    <property type="entry name" value="Aminotrans_3"/>
</dbReference>
<comment type="function">
    <text evidence="2">Catalyzes reversively the conversion of L-aspartate beta-semialdehyde (ASA) to L-2,4-diaminobutyrate (DABA) by transamination with L-glutamate.</text>
</comment>
<evidence type="ECO:0000256" key="9">
    <source>
        <dbReference type="ARBA" id="ARBA00022898"/>
    </source>
</evidence>
<dbReference type="SUPFAM" id="SSF53383">
    <property type="entry name" value="PLP-dependent transferases"/>
    <property type="match status" value="1"/>
</dbReference>
<dbReference type="AlphaFoldDB" id="A0AAE3GI72"/>
<evidence type="ECO:0000313" key="16">
    <source>
        <dbReference type="Proteomes" id="UP001206128"/>
    </source>
</evidence>
<dbReference type="InterPro" id="IPR015421">
    <property type="entry name" value="PyrdxlP-dep_Trfase_major"/>
</dbReference>
<evidence type="ECO:0000256" key="3">
    <source>
        <dbReference type="ARBA" id="ARBA00004946"/>
    </source>
</evidence>
<organism evidence="15 16">
    <name type="scientific">Goodfellowiella coeruleoviolacea</name>
    <dbReference type="NCBI Taxonomy" id="334858"/>
    <lineage>
        <taxon>Bacteria</taxon>
        <taxon>Bacillati</taxon>
        <taxon>Actinomycetota</taxon>
        <taxon>Actinomycetes</taxon>
        <taxon>Pseudonocardiales</taxon>
        <taxon>Pseudonocardiaceae</taxon>
        <taxon>Goodfellowiella</taxon>
    </lineage>
</organism>
<dbReference type="Gene3D" id="3.90.1150.10">
    <property type="entry name" value="Aspartate Aminotransferase, domain 1"/>
    <property type="match status" value="1"/>
</dbReference>
<evidence type="ECO:0000313" key="15">
    <source>
        <dbReference type="EMBL" id="MCP2168625.1"/>
    </source>
</evidence>
<evidence type="ECO:0000256" key="12">
    <source>
        <dbReference type="ARBA" id="ARBA00031476"/>
    </source>
</evidence>
<evidence type="ECO:0000256" key="10">
    <source>
        <dbReference type="ARBA" id="ARBA00029744"/>
    </source>
</evidence>
<comment type="catalytic activity">
    <reaction evidence="13">
        <text>L-2,4-diaminobutanoate + 2-oxoglutarate = L-aspartate 4-semialdehyde + L-glutamate</text>
        <dbReference type="Rhea" id="RHEA:11160"/>
        <dbReference type="ChEBI" id="CHEBI:16810"/>
        <dbReference type="ChEBI" id="CHEBI:29985"/>
        <dbReference type="ChEBI" id="CHEBI:58761"/>
        <dbReference type="ChEBI" id="CHEBI:537519"/>
        <dbReference type="EC" id="2.6.1.76"/>
    </reaction>
</comment>
<evidence type="ECO:0000256" key="2">
    <source>
        <dbReference type="ARBA" id="ARBA00002189"/>
    </source>
</evidence>
<dbReference type="PROSITE" id="PS00600">
    <property type="entry name" value="AA_TRANSFER_CLASS_3"/>
    <property type="match status" value="1"/>
</dbReference>
<dbReference type="InterPro" id="IPR015422">
    <property type="entry name" value="PyrdxlP-dep_Trfase_small"/>
</dbReference>
<dbReference type="InterPro" id="IPR004637">
    <property type="entry name" value="Dat"/>
</dbReference>
<evidence type="ECO:0000256" key="14">
    <source>
        <dbReference type="RuleBase" id="RU003560"/>
    </source>
</evidence>
<dbReference type="Pfam" id="PF00202">
    <property type="entry name" value="Aminotran_3"/>
    <property type="match status" value="1"/>
</dbReference>
<reference evidence="15" key="1">
    <citation type="submission" date="2022-06" db="EMBL/GenBank/DDBJ databases">
        <title>Genomic Encyclopedia of Archaeal and Bacterial Type Strains, Phase II (KMG-II): from individual species to whole genera.</title>
        <authorList>
            <person name="Goeker M."/>
        </authorList>
    </citation>
    <scope>NUCLEOTIDE SEQUENCE</scope>
    <source>
        <strain evidence="15">DSM 43935</strain>
    </source>
</reference>